<accession>A0A804LTY4</accession>
<reference evidence="1" key="2">
    <citation type="submission" date="2019-07" db="EMBL/GenBank/DDBJ databases">
        <authorList>
            <person name="Seetharam A."/>
            <person name="Woodhouse M."/>
            <person name="Cannon E."/>
        </authorList>
    </citation>
    <scope>NUCLEOTIDE SEQUENCE [LARGE SCALE GENOMIC DNA]</scope>
    <source>
        <strain evidence="1">cv. B73</strain>
    </source>
</reference>
<sequence length="61" mass="7182">MHSDCYQNFVLGKKIQLHLNIRDLQLQEYIYKILEGTIETKDLFFSTGFESGFGKCYISEK</sequence>
<dbReference type="Gramene" id="Zm00001eb036360_T001">
    <property type="protein sequence ID" value="Zm00001eb036360_P001"/>
    <property type="gene ID" value="Zm00001eb036360"/>
</dbReference>
<organism evidence="1 2">
    <name type="scientific">Zea mays</name>
    <name type="common">Maize</name>
    <dbReference type="NCBI Taxonomy" id="4577"/>
    <lineage>
        <taxon>Eukaryota</taxon>
        <taxon>Viridiplantae</taxon>
        <taxon>Streptophyta</taxon>
        <taxon>Embryophyta</taxon>
        <taxon>Tracheophyta</taxon>
        <taxon>Spermatophyta</taxon>
        <taxon>Magnoliopsida</taxon>
        <taxon>Liliopsida</taxon>
        <taxon>Poales</taxon>
        <taxon>Poaceae</taxon>
        <taxon>PACMAD clade</taxon>
        <taxon>Panicoideae</taxon>
        <taxon>Andropogonodae</taxon>
        <taxon>Andropogoneae</taxon>
        <taxon>Tripsacinae</taxon>
        <taxon>Zea</taxon>
    </lineage>
</organism>
<proteinExistence type="predicted"/>
<dbReference type="Proteomes" id="UP000007305">
    <property type="component" value="Chromosome 1"/>
</dbReference>
<name>A0A804LTY4_MAIZE</name>
<protein>
    <submittedName>
        <fullName evidence="1">Uncharacterized protein</fullName>
    </submittedName>
</protein>
<evidence type="ECO:0000313" key="1">
    <source>
        <dbReference type="EnsemblPlants" id="Zm00001eb036360_P001"/>
    </source>
</evidence>
<reference evidence="1" key="3">
    <citation type="submission" date="2021-05" db="UniProtKB">
        <authorList>
            <consortium name="EnsemblPlants"/>
        </authorList>
    </citation>
    <scope>IDENTIFICATION</scope>
    <source>
        <strain evidence="1">cv. B73</strain>
    </source>
</reference>
<dbReference type="InParanoid" id="A0A804LTY4"/>
<keyword evidence="2" id="KW-1185">Reference proteome</keyword>
<reference evidence="2" key="1">
    <citation type="submission" date="2015-12" db="EMBL/GenBank/DDBJ databases">
        <title>Update maize B73 reference genome by single molecule sequencing technologies.</title>
        <authorList>
            <consortium name="Maize Genome Sequencing Project"/>
            <person name="Ware D."/>
        </authorList>
    </citation>
    <scope>NUCLEOTIDE SEQUENCE [LARGE SCALE GENOMIC DNA]</scope>
    <source>
        <strain evidence="2">cv. B73</strain>
    </source>
</reference>
<evidence type="ECO:0000313" key="2">
    <source>
        <dbReference type="Proteomes" id="UP000007305"/>
    </source>
</evidence>
<dbReference type="AlphaFoldDB" id="A0A804LTY4"/>
<dbReference type="EnsemblPlants" id="Zm00001eb036360_T001">
    <property type="protein sequence ID" value="Zm00001eb036360_P001"/>
    <property type="gene ID" value="Zm00001eb036360"/>
</dbReference>